<accession>A0A840V3Q4</accession>
<gene>
    <name evidence="2" type="ORF">HNR46_000508</name>
</gene>
<dbReference type="InterPro" id="IPR016866">
    <property type="entry name" value="UCP028069"/>
</dbReference>
<reference evidence="2 3" key="1">
    <citation type="submission" date="2020-08" db="EMBL/GenBank/DDBJ databases">
        <title>Genomic Encyclopedia of Type Strains, Phase IV (KMG-IV): sequencing the most valuable type-strain genomes for metagenomic binning, comparative biology and taxonomic classification.</title>
        <authorList>
            <person name="Goeker M."/>
        </authorList>
    </citation>
    <scope>NUCLEOTIDE SEQUENCE [LARGE SCALE GENOMIC DNA]</scope>
    <source>
        <strain evidence="2 3">YC6886</strain>
    </source>
</reference>
<proteinExistence type="predicted"/>
<sequence>MRVPILITALVPLLAVQVHSQEAQVSETAKLKESVREWIETMREIQTEETSWERDKELLEGQRDSLDSEIVDLKKRLDDARAEKAGADKESVDQVARRDALLKADETLAGKVRELESSLLAQLPLFPPPLKEDPRVKELMEQVQKDSMATGEEASKGQTKRLNNILNLLTEAEKWQQTVHLREELRTTPDGHKFNMQVVYFGLGCAYAVNEAGDYALVGTPSPSGWDFVPQNDLAPDILKMVAVLNGDADAQFITLPISLK</sequence>
<dbReference type="RefSeq" id="WP_184015471.1">
    <property type="nucleotide sequence ID" value="NZ_JACHFD010000002.1"/>
</dbReference>
<evidence type="ECO:0000313" key="3">
    <source>
        <dbReference type="Proteomes" id="UP000557717"/>
    </source>
</evidence>
<dbReference type="AlphaFoldDB" id="A0A840V3Q4"/>
<organism evidence="2 3">
    <name type="scientific">Haloferula luteola</name>
    <dbReference type="NCBI Taxonomy" id="595692"/>
    <lineage>
        <taxon>Bacteria</taxon>
        <taxon>Pseudomonadati</taxon>
        <taxon>Verrucomicrobiota</taxon>
        <taxon>Verrucomicrobiia</taxon>
        <taxon>Verrucomicrobiales</taxon>
        <taxon>Verrucomicrobiaceae</taxon>
        <taxon>Haloferula</taxon>
    </lineage>
</organism>
<dbReference type="Pfam" id="PF11932">
    <property type="entry name" value="DUF3450"/>
    <property type="match status" value="1"/>
</dbReference>
<protein>
    <submittedName>
        <fullName evidence="2">Putative transcriptional regulator</fullName>
    </submittedName>
</protein>
<comment type="caution">
    <text evidence="2">The sequence shown here is derived from an EMBL/GenBank/DDBJ whole genome shotgun (WGS) entry which is preliminary data.</text>
</comment>
<keyword evidence="3" id="KW-1185">Reference proteome</keyword>
<evidence type="ECO:0000256" key="1">
    <source>
        <dbReference type="SAM" id="Coils"/>
    </source>
</evidence>
<name>A0A840V3Q4_9BACT</name>
<evidence type="ECO:0000313" key="2">
    <source>
        <dbReference type="EMBL" id="MBB5350284.1"/>
    </source>
</evidence>
<keyword evidence="1" id="KW-0175">Coiled coil</keyword>
<dbReference type="EMBL" id="JACHFD010000002">
    <property type="protein sequence ID" value="MBB5350284.1"/>
    <property type="molecule type" value="Genomic_DNA"/>
</dbReference>
<feature type="coiled-coil region" evidence="1">
    <location>
        <begin position="56"/>
        <end position="90"/>
    </location>
</feature>
<dbReference type="Proteomes" id="UP000557717">
    <property type="component" value="Unassembled WGS sequence"/>
</dbReference>